<dbReference type="InterPro" id="IPR005151">
    <property type="entry name" value="Tail-specific_protease"/>
</dbReference>
<accession>R1CWV6</accession>
<dbReference type="SUPFAM" id="SSF52096">
    <property type="entry name" value="ClpP/crotonase"/>
    <property type="match status" value="1"/>
</dbReference>
<feature type="domain" description="Tail specific protease" evidence="2">
    <location>
        <begin position="216"/>
        <end position="438"/>
    </location>
</feature>
<evidence type="ECO:0000313" key="3">
    <source>
        <dbReference type="EMBL" id="EOD01109.1"/>
    </source>
</evidence>
<dbReference type="Gene3D" id="3.90.226.10">
    <property type="entry name" value="2-enoyl-CoA Hydratase, Chain A, domain 1"/>
    <property type="match status" value="1"/>
</dbReference>
<keyword evidence="1" id="KW-0472">Membrane</keyword>
<keyword evidence="4" id="KW-1185">Reference proteome</keyword>
<dbReference type="GO" id="GO:0007165">
    <property type="term" value="P:signal transduction"/>
    <property type="evidence" value="ECO:0007669"/>
    <property type="project" value="TreeGrafter"/>
</dbReference>
<dbReference type="STRING" id="1304284.L21TH_0820"/>
<dbReference type="GO" id="GO:0008236">
    <property type="term" value="F:serine-type peptidase activity"/>
    <property type="evidence" value="ECO:0007669"/>
    <property type="project" value="InterPro"/>
</dbReference>
<evidence type="ECO:0000259" key="2">
    <source>
        <dbReference type="SMART" id="SM00245"/>
    </source>
</evidence>
<sequence>MNRIIKHLVFATITFILISTVVYYFFFKKHNVNYEYGFKPQMAPNRLMTVEQMKEDLDYVVNVLRDVHPKTYNGFSNEQNLVIENAYKKINKIMKVGDFYFVLNEVICSLKDAHTMIFIELSKDDRIIDLPIVWLNDGMYIKEDTEQLKKGDKILFIRQKSEEDLLKELEKIIPAENQQWVKVRGKSNLIKEPFLRYLGLIENDYVNVKIQRDEKELEVQLPLIKNKKSKQNMTEEWVSYSVDKENSLGVFKLDTCNYDEKYKTTVANFFKEVSKYNIKNVAVDVRNNSGGDSRVVDEFLRYIDIDNYLSFSGDIRYSKQASEQRGYSRKSGYKSYRKQFINNKKVLNKELLFDGNVYIITSPRTFSSANWFAVIMKDNNIGKVIGEPTGNQPSSYGDVLRFQTHNSGFVFQVSLKRWVRPNTDNDPENCLHPDIEVYTTIEDIINERDPQVEKLIEIINE</sequence>
<keyword evidence="1" id="KW-1133">Transmembrane helix</keyword>
<dbReference type="AlphaFoldDB" id="R1CWV6"/>
<dbReference type="GO" id="GO:0006508">
    <property type="term" value="P:proteolysis"/>
    <property type="evidence" value="ECO:0007669"/>
    <property type="project" value="InterPro"/>
</dbReference>
<dbReference type="EMBL" id="ARZA01000082">
    <property type="protein sequence ID" value="EOD01109.1"/>
    <property type="molecule type" value="Genomic_DNA"/>
</dbReference>
<feature type="transmembrane region" description="Helical" evidence="1">
    <location>
        <begin position="7"/>
        <end position="26"/>
    </location>
</feature>
<gene>
    <name evidence="3" type="ORF">L21TH_0820</name>
</gene>
<dbReference type="GO" id="GO:0030288">
    <property type="term" value="C:outer membrane-bounded periplasmic space"/>
    <property type="evidence" value="ECO:0007669"/>
    <property type="project" value="TreeGrafter"/>
</dbReference>
<dbReference type="PANTHER" id="PTHR32060:SF30">
    <property type="entry name" value="CARBOXY-TERMINAL PROCESSING PROTEASE CTPA"/>
    <property type="match status" value="1"/>
</dbReference>
<protein>
    <recommendedName>
        <fullName evidence="2">Tail specific protease domain-containing protein</fullName>
    </recommendedName>
</protein>
<dbReference type="InterPro" id="IPR029045">
    <property type="entry name" value="ClpP/crotonase-like_dom_sf"/>
</dbReference>
<dbReference type="Pfam" id="PF03572">
    <property type="entry name" value="Peptidase_S41"/>
    <property type="match status" value="1"/>
</dbReference>
<organism evidence="3 4">
    <name type="scientific">Caldisalinibacter kiritimatiensis</name>
    <dbReference type="NCBI Taxonomy" id="1304284"/>
    <lineage>
        <taxon>Bacteria</taxon>
        <taxon>Bacillati</taxon>
        <taxon>Bacillota</taxon>
        <taxon>Tissierellia</taxon>
        <taxon>Tissierellales</taxon>
        <taxon>Thermohalobacteraceae</taxon>
        <taxon>Caldisalinibacter</taxon>
    </lineage>
</organism>
<dbReference type="GO" id="GO:0004175">
    <property type="term" value="F:endopeptidase activity"/>
    <property type="evidence" value="ECO:0007669"/>
    <property type="project" value="TreeGrafter"/>
</dbReference>
<comment type="caution">
    <text evidence="3">The sequence shown here is derived from an EMBL/GenBank/DDBJ whole genome shotgun (WGS) entry which is preliminary data.</text>
</comment>
<name>R1CWV6_9FIRM</name>
<dbReference type="eggNOG" id="COG0793">
    <property type="taxonomic scope" value="Bacteria"/>
</dbReference>
<reference evidence="3 4" key="1">
    <citation type="journal article" date="2015" name="Geomicrobiol. J.">
        <title>Caldisalinibacter kiritimatiensis gen. nov., sp. nov., a moderately thermohalophilic thiosulfate-reducing bacterium from a hypersaline microbial mat.</title>
        <authorList>
            <person name="Ben Hania W."/>
            <person name="Joseph M."/>
            <person name="Fiebig A."/>
            <person name="Bunk B."/>
            <person name="Klenk H.-P."/>
            <person name="Fardeau M.-L."/>
            <person name="Spring S."/>
        </authorList>
    </citation>
    <scope>NUCLEOTIDE SEQUENCE [LARGE SCALE GENOMIC DNA]</scope>
    <source>
        <strain evidence="3 4">L21-TH-D2</strain>
    </source>
</reference>
<dbReference type="PANTHER" id="PTHR32060">
    <property type="entry name" value="TAIL-SPECIFIC PROTEASE"/>
    <property type="match status" value="1"/>
</dbReference>
<keyword evidence="1" id="KW-0812">Transmembrane</keyword>
<dbReference type="RefSeq" id="WP_006310021.1">
    <property type="nucleotide sequence ID" value="NZ_ARZA01000082.1"/>
</dbReference>
<dbReference type="SMART" id="SM00245">
    <property type="entry name" value="TSPc"/>
    <property type="match status" value="1"/>
</dbReference>
<proteinExistence type="predicted"/>
<evidence type="ECO:0000256" key="1">
    <source>
        <dbReference type="SAM" id="Phobius"/>
    </source>
</evidence>
<evidence type="ECO:0000313" key="4">
    <source>
        <dbReference type="Proteomes" id="UP000013378"/>
    </source>
</evidence>
<dbReference type="Proteomes" id="UP000013378">
    <property type="component" value="Unassembled WGS sequence"/>
</dbReference>
<dbReference type="OrthoDB" id="3177522at2"/>